<proteinExistence type="predicted"/>
<dbReference type="InterPro" id="IPR050441">
    <property type="entry name" value="RBM"/>
</dbReference>
<dbReference type="PANTHER" id="PTHR48034">
    <property type="entry name" value="TRANSFORMER-2 SEX-DETERMINING PROTEIN-RELATED"/>
    <property type="match status" value="1"/>
</dbReference>
<sequence>MREYSKERNGVRFDHANEHGGRKDFRENLFLVFVDNLKHEVDMASLWGIFKQFGMVMDVFLSSKSRTRRNLFTFIRFETREEASKVANMVNWMLIYGRTISAKVASHGWSSRRPGHPGVKTTNWEEKERTGDGRFRERDRFREADGPEDPGKQFRGQTRTKLPFYSSSSVLSYENQSIRVDNATKTIKSFPATNPSNRFSQLWTGIPSSSLLTGIHYYSNPIVSVGILLPTEILQGTEILTMPPPPSIKLDSAATSFNRAYTVKFEIEHTQLMSKDTMSWLLVQCSEYWKGNRFTGPISFSLRLTKKDNGAYDELVEMIYHWTWASPRFSSVGNDHATPASTTKYAVVNDKDSSESIDTSGRSDESSDDDDGQKATKDGTEERGVNGTPKSSSPSMNTRWTISVPELLLN</sequence>
<evidence type="ECO:0000256" key="2">
    <source>
        <dbReference type="SAM" id="MobiDB-lite"/>
    </source>
</evidence>
<dbReference type="InterPro" id="IPR012677">
    <property type="entry name" value="Nucleotide-bd_a/b_plait_sf"/>
</dbReference>
<evidence type="ECO:0000256" key="1">
    <source>
        <dbReference type="PROSITE-ProRule" id="PRU00176"/>
    </source>
</evidence>
<organism evidence="4 5">
    <name type="scientific">Dipteronia sinensis</name>
    <dbReference type="NCBI Taxonomy" id="43782"/>
    <lineage>
        <taxon>Eukaryota</taxon>
        <taxon>Viridiplantae</taxon>
        <taxon>Streptophyta</taxon>
        <taxon>Embryophyta</taxon>
        <taxon>Tracheophyta</taxon>
        <taxon>Spermatophyta</taxon>
        <taxon>Magnoliopsida</taxon>
        <taxon>eudicotyledons</taxon>
        <taxon>Gunneridae</taxon>
        <taxon>Pentapetalae</taxon>
        <taxon>rosids</taxon>
        <taxon>malvids</taxon>
        <taxon>Sapindales</taxon>
        <taxon>Sapindaceae</taxon>
        <taxon>Hippocastanoideae</taxon>
        <taxon>Acereae</taxon>
        <taxon>Dipteronia</taxon>
    </lineage>
</organism>
<dbReference type="Proteomes" id="UP001281410">
    <property type="component" value="Unassembled WGS sequence"/>
</dbReference>
<dbReference type="InterPro" id="IPR000504">
    <property type="entry name" value="RRM_dom"/>
</dbReference>
<feature type="region of interest" description="Disordered" evidence="2">
    <location>
        <begin position="107"/>
        <end position="156"/>
    </location>
</feature>
<dbReference type="InterPro" id="IPR035979">
    <property type="entry name" value="RBD_domain_sf"/>
</dbReference>
<gene>
    <name evidence="4" type="ORF">Dsin_009668</name>
</gene>
<evidence type="ECO:0000313" key="4">
    <source>
        <dbReference type="EMBL" id="KAK3222643.1"/>
    </source>
</evidence>
<feature type="domain" description="RRM" evidence="3">
    <location>
        <begin position="30"/>
        <end position="107"/>
    </location>
</feature>
<comment type="caution">
    <text evidence="4">The sequence shown here is derived from an EMBL/GenBank/DDBJ whole genome shotgun (WGS) entry which is preliminary data.</text>
</comment>
<dbReference type="Gene3D" id="3.30.70.330">
    <property type="match status" value="1"/>
</dbReference>
<name>A0AAE0AR15_9ROSI</name>
<dbReference type="SUPFAM" id="SSF54928">
    <property type="entry name" value="RNA-binding domain, RBD"/>
    <property type="match status" value="1"/>
</dbReference>
<protein>
    <recommendedName>
        <fullName evidence="3">RRM domain-containing protein</fullName>
    </recommendedName>
</protein>
<dbReference type="CDD" id="cd00590">
    <property type="entry name" value="RRM_SF"/>
    <property type="match status" value="1"/>
</dbReference>
<feature type="region of interest" description="Disordered" evidence="2">
    <location>
        <begin position="343"/>
        <end position="410"/>
    </location>
</feature>
<feature type="compositionally biased region" description="Basic and acidic residues" evidence="2">
    <location>
        <begin position="372"/>
        <end position="384"/>
    </location>
</feature>
<feature type="compositionally biased region" description="Basic and acidic residues" evidence="2">
    <location>
        <begin position="123"/>
        <end position="152"/>
    </location>
</feature>
<evidence type="ECO:0000313" key="5">
    <source>
        <dbReference type="Proteomes" id="UP001281410"/>
    </source>
</evidence>
<dbReference type="PROSITE" id="PS50102">
    <property type="entry name" value="RRM"/>
    <property type="match status" value="1"/>
</dbReference>
<keyword evidence="5" id="KW-1185">Reference proteome</keyword>
<dbReference type="Pfam" id="PF00076">
    <property type="entry name" value="RRM_1"/>
    <property type="match status" value="1"/>
</dbReference>
<dbReference type="SMART" id="SM00360">
    <property type="entry name" value="RRM"/>
    <property type="match status" value="1"/>
</dbReference>
<dbReference type="AlphaFoldDB" id="A0AAE0AR15"/>
<feature type="compositionally biased region" description="Polar residues" evidence="2">
    <location>
        <begin position="388"/>
        <end position="401"/>
    </location>
</feature>
<keyword evidence="1" id="KW-0694">RNA-binding</keyword>
<evidence type="ECO:0000259" key="3">
    <source>
        <dbReference type="PROSITE" id="PS50102"/>
    </source>
</evidence>
<dbReference type="EMBL" id="JANJYJ010000003">
    <property type="protein sequence ID" value="KAK3222643.1"/>
    <property type="molecule type" value="Genomic_DNA"/>
</dbReference>
<accession>A0AAE0AR15</accession>
<reference evidence="4" key="1">
    <citation type="journal article" date="2023" name="Plant J.">
        <title>Genome sequences and population genomics provide insights into the demographic history, inbreeding, and mutation load of two 'living fossil' tree species of Dipteronia.</title>
        <authorList>
            <person name="Feng Y."/>
            <person name="Comes H.P."/>
            <person name="Chen J."/>
            <person name="Zhu S."/>
            <person name="Lu R."/>
            <person name="Zhang X."/>
            <person name="Li P."/>
            <person name="Qiu J."/>
            <person name="Olsen K.M."/>
            <person name="Qiu Y."/>
        </authorList>
    </citation>
    <scope>NUCLEOTIDE SEQUENCE</scope>
    <source>
        <strain evidence="4">NBL</strain>
    </source>
</reference>
<dbReference type="GO" id="GO:0003723">
    <property type="term" value="F:RNA binding"/>
    <property type="evidence" value="ECO:0007669"/>
    <property type="project" value="UniProtKB-UniRule"/>
</dbReference>